<keyword evidence="9" id="KW-1185">Reference proteome</keyword>
<dbReference type="SMART" id="SM00112">
    <property type="entry name" value="CA"/>
    <property type="match status" value="3"/>
</dbReference>
<dbReference type="GO" id="GO:0044331">
    <property type="term" value="P:cell-cell adhesion mediated by cadherin"/>
    <property type="evidence" value="ECO:0007669"/>
    <property type="project" value="TreeGrafter"/>
</dbReference>
<evidence type="ECO:0000313" key="8">
    <source>
        <dbReference type="EMBL" id="KAK3091627.1"/>
    </source>
</evidence>
<dbReference type="GO" id="GO:0008013">
    <property type="term" value="F:beta-catenin binding"/>
    <property type="evidence" value="ECO:0007669"/>
    <property type="project" value="TreeGrafter"/>
</dbReference>
<organism evidence="8 9">
    <name type="scientific">Pinctada imbricata</name>
    <name type="common">Atlantic pearl-oyster</name>
    <name type="synonym">Pinctada martensii</name>
    <dbReference type="NCBI Taxonomy" id="66713"/>
    <lineage>
        <taxon>Eukaryota</taxon>
        <taxon>Metazoa</taxon>
        <taxon>Spiralia</taxon>
        <taxon>Lophotrochozoa</taxon>
        <taxon>Mollusca</taxon>
        <taxon>Bivalvia</taxon>
        <taxon>Autobranchia</taxon>
        <taxon>Pteriomorphia</taxon>
        <taxon>Pterioida</taxon>
        <taxon>Pterioidea</taxon>
        <taxon>Pteriidae</taxon>
        <taxon>Pinctada</taxon>
    </lineage>
</organism>
<dbReference type="Gene3D" id="2.60.40.60">
    <property type="entry name" value="Cadherins"/>
    <property type="match status" value="3"/>
</dbReference>
<dbReference type="GO" id="GO:0016342">
    <property type="term" value="C:catenin complex"/>
    <property type="evidence" value="ECO:0007669"/>
    <property type="project" value="TreeGrafter"/>
</dbReference>
<dbReference type="InterPro" id="IPR002126">
    <property type="entry name" value="Cadherin-like_dom"/>
</dbReference>
<dbReference type="InterPro" id="IPR015919">
    <property type="entry name" value="Cadherin-like_sf"/>
</dbReference>
<evidence type="ECO:0000256" key="2">
    <source>
        <dbReference type="ARBA" id="ARBA00022737"/>
    </source>
</evidence>
<evidence type="ECO:0000256" key="6">
    <source>
        <dbReference type="SAM" id="Phobius"/>
    </source>
</evidence>
<keyword evidence="2" id="KW-0677">Repeat</keyword>
<dbReference type="SUPFAM" id="SSF49313">
    <property type="entry name" value="Cadherin-like"/>
    <property type="match status" value="3"/>
</dbReference>
<protein>
    <recommendedName>
        <fullName evidence="7">Cadherin domain-containing protein</fullName>
    </recommendedName>
</protein>
<dbReference type="PANTHER" id="PTHR24027">
    <property type="entry name" value="CADHERIN-23"/>
    <property type="match status" value="1"/>
</dbReference>
<evidence type="ECO:0000259" key="7">
    <source>
        <dbReference type="PROSITE" id="PS50268"/>
    </source>
</evidence>
<feature type="domain" description="Cadherin" evidence="7">
    <location>
        <begin position="136"/>
        <end position="265"/>
    </location>
</feature>
<keyword evidence="6" id="KW-0812">Transmembrane</keyword>
<evidence type="ECO:0000256" key="1">
    <source>
        <dbReference type="ARBA" id="ARBA00004370"/>
    </source>
</evidence>
<proteinExistence type="predicted"/>
<dbReference type="GO" id="GO:0005509">
    <property type="term" value="F:calcium ion binding"/>
    <property type="evidence" value="ECO:0007669"/>
    <property type="project" value="UniProtKB-UniRule"/>
</dbReference>
<gene>
    <name evidence="8" type="ORF">FSP39_021337</name>
</gene>
<reference evidence="8" key="1">
    <citation type="submission" date="2019-08" db="EMBL/GenBank/DDBJ databases">
        <title>The improved chromosome-level genome for the pearl oyster Pinctada fucata martensii using PacBio sequencing and Hi-C.</title>
        <authorList>
            <person name="Zheng Z."/>
        </authorList>
    </citation>
    <scope>NUCLEOTIDE SEQUENCE</scope>
    <source>
        <strain evidence="8">ZZ-2019</strain>
        <tissue evidence="8">Adductor muscle</tissue>
    </source>
</reference>
<dbReference type="GO" id="GO:0034332">
    <property type="term" value="P:adherens junction organization"/>
    <property type="evidence" value="ECO:0007669"/>
    <property type="project" value="TreeGrafter"/>
</dbReference>
<dbReference type="GO" id="GO:0007043">
    <property type="term" value="P:cell-cell junction assembly"/>
    <property type="evidence" value="ECO:0007669"/>
    <property type="project" value="TreeGrafter"/>
</dbReference>
<dbReference type="PANTHER" id="PTHR24027:SF411">
    <property type="entry name" value="CADHERIN DOMAIN-CONTAINING PROTEIN"/>
    <property type="match status" value="1"/>
</dbReference>
<dbReference type="PRINTS" id="PR00205">
    <property type="entry name" value="CADHERIN"/>
</dbReference>
<keyword evidence="4 6" id="KW-0472">Membrane</keyword>
<dbReference type="GO" id="GO:0045296">
    <property type="term" value="F:cadherin binding"/>
    <property type="evidence" value="ECO:0007669"/>
    <property type="project" value="TreeGrafter"/>
</dbReference>
<dbReference type="GO" id="GO:0005912">
    <property type="term" value="C:adherens junction"/>
    <property type="evidence" value="ECO:0007669"/>
    <property type="project" value="TreeGrafter"/>
</dbReference>
<evidence type="ECO:0000313" key="9">
    <source>
        <dbReference type="Proteomes" id="UP001186944"/>
    </source>
</evidence>
<dbReference type="GO" id="GO:0007156">
    <property type="term" value="P:homophilic cell adhesion via plasma membrane adhesion molecules"/>
    <property type="evidence" value="ECO:0007669"/>
    <property type="project" value="InterPro"/>
</dbReference>
<dbReference type="GO" id="GO:0016477">
    <property type="term" value="P:cell migration"/>
    <property type="evidence" value="ECO:0007669"/>
    <property type="project" value="TreeGrafter"/>
</dbReference>
<evidence type="ECO:0000256" key="3">
    <source>
        <dbReference type="ARBA" id="ARBA00022837"/>
    </source>
</evidence>
<sequence>MVNINISSGQLDNGQPIWRQPGIGFVVNTVRENDPVNTFVYQAIAFPRTAGANAIYSFLSNPNSPTGSDVFSIDPVTGNITVKGVLDRESQEIYDLILLATDSLNSTLQSTRLLTIRLQDVDDQLPSFKNCPNKQYNVPEVVNIEEGMPAGTYVFRAEACDLDSSLYNKVQYNLYHPADDPYCADVSGFFSLNSTTGEVRTAVPLDREQNSTFLVCIEASQAASVGRRKRYTQEEYRTLLASRDSSKVLYLMVQVTDVNDQGPTFPEVGELYTYVFDLPDKDTIITVKAYDPDSDTNNRIRYFIDSIRHRSYDGTRDISVYNAFLINSDSGQLSVGFPSYKAFINGYFTVTVRAEDYANPSFRDTENIKIYVAGELDQVRVTMSTKDDTAFVDNLIRELESLTSNTKFVKTQIRYHKTATGTVSTQTDICMLVIQQDRVRDAYAGTNILENSNIIAALSREGLYTPAPCEPSTTRDLEGWSVFWWVLVALAIFMFVIILILMYAIWALYKNAWTTDLPDSLIPQQTKLREEDTGFT</sequence>
<dbReference type="PROSITE" id="PS50268">
    <property type="entry name" value="CADHERIN_2"/>
    <property type="match status" value="3"/>
</dbReference>
<dbReference type="EMBL" id="VSWD01000010">
    <property type="protein sequence ID" value="KAK3091627.1"/>
    <property type="molecule type" value="Genomic_DNA"/>
</dbReference>
<dbReference type="GO" id="GO:0000902">
    <property type="term" value="P:cell morphogenesis"/>
    <property type="evidence" value="ECO:0007669"/>
    <property type="project" value="TreeGrafter"/>
</dbReference>
<evidence type="ECO:0000256" key="5">
    <source>
        <dbReference type="PROSITE-ProRule" id="PRU00043"/>
    </source>
</evidence>
<feature type="domain" description="Cadherin" evidence="7">
    <location>
        <begin position="284"/>
        <end position="391"/>
    </location>
</feature>
<evidence type="ECO:0000256" key="4">
    <source>
        <dbReference type="ARBA" id="ARBA00023136"/>
    </source>
</evidence>
<comment type="subcellular location">
    <subcellularLocation>
        <location evidence="1">Membrane</location>
    </subcellularLocation>
</comment>
<keyword evidence="6" id="KW-1133">Transmembrane helix</keyword>
<feature type="domain" description="Cadherin" evidence="7">
    <location>
        <begin position="29"/>
        <end position="128"/>
    </location>
</feature>
<dbReference type="Pfam" id="PF00028">
    <property type="entry name" value="Cadherin"/>
    <property type="match status" value="2"/>
</dbReference>
<dbReference type="CDD" id="cd11304">
    <property type="entry name" value="Cadherin_repeat"/>
    <property type="match status" value="3"/>
</dbReference>
<dbReference type="Proteomes" id="UP001186944">
    <property type="component" value="Unassembled WGS sequence"/>
</dbReference>
<dbReference type="GO" id="GO:0016339">
    <property type="term" value="P:calcium-dependent cell-cell adhesion via plasma membrane cell adhesion molecules"/>
    <property type="evidence" value="ECO:0007669"/>
    <property type="project" value="TreeGrafter"/>
</dbReference>
<dbReference type="InterPro" id="IPR039808">
    <property type="entry name" value="Cadherin"/>
</dbReference>
<comment type="caution">
    <text evidence="8">The sequence shown here is derived from an EMBL/GenBank/DDBJ whole genome shotgun (WGS) entry which is preliminary data.</text>
</comment>
<accession>A0AA88XWE3</accession>
<name>A0AA88XWE3_PINIB</name>
<dbReference type="AlphaFoldDB" id="A0AA88XWE3"/>
<keyword evidence="3 5" id="KW-0106">Calcium</keyword>
<feature type="transmembrane region" description="Helical" evidence="6">
    <location>
        <begin position="482"/>
        <end position="509"/>
    </location>
</feature>